<dbReference type="SUPFAM" id="SSF51735">
    <property type="entry name" value="NAD(P)-binding Rossmann-fold domains"/>
    <property type="match status" value="1"/>
</dbReference>
<sequence>MPNLHLFIFGMGYTALHLAATLHEQGWQISGTTRRGGAVGNGFTATTFANPEAVLARLESATHILSSVPPDRDTGTDPVLDNYGEAIANAGANKWVGYISATGVYGDVEGAWVDESAPIGSGRRTARAAADLGWQDLRDDVRVFRLPGIYGPGRSVLDRLRDGSARSIDKPGQVFSRCHVADIASGIIAGFSGPPGVYNLADDQPCAQHLVTSYGAELLGMDPPPLQSMEEAELSPMARKFYSENRRVANGKAKRVLGWEPLYPTYKHGLRAILEGESGG</sequence>
<dbReference type="KEGG" id="acoa:RB602_00755"/>
<reference evidence="2 3" key="1">
    <citation type="submission" date="2023-10" db="EMBL/GenBank/DDBJ databases">
        <title>Complete genome sequence of a Sphingomonadaceae bacterium.</title>
        <authorList>
            <person name="Yan C."/>
        </authorList>
    </citation>
    <scope>NUCLEOTIDE SEQUENCE [LARGE SCALE GENOMIC DNA]</scope>
    <source>
        <strain evidence="2 3">SCSIO 66989</strain>
    </source>
</reference>
<dbReference type="Gene3D" id="3.40.50.720">
    <property type="entry name" value="NAD(P)-binding Rossmann-like Domain"/>
    <property type="match status" value="1"/>
</dbReference>
<dbReference type="RefSeq" id="WP_317082055.1">
    <property type="nucleotide sequence ID" value="NZ_CP136594.1"/>
</dbReference>
<name>A0AA97F924_9SPHN</name>
<dbReference type="EMBL" id="CP136594">
    <property type="protein sequence ID" value="WOE75282.1"/>
    <property type="molecule type" value="Genomic_DNA"/>
</dbReference>
<accession>A0AA97F924</accession>
<keyword evidence="3" id="KW-1185">Reference proteome</keyword>
<evidence type="ECO:0000256" key="1">
    <source>
        <dbReference type="ARBA" id="ARBA00023027"/>
    </source>
</evidence>
<gene>
    <name evidence="2" type="ORF">RB602_00755</name>
</gene>
<dbReference type="Proteomes" id="UP001302429">
    <property type="component" value="Chromosome"/>
</dbReference>
<protein>
    <submittedName>
        <fullName evidence="2">SDR family NAD(P)-dependent oxidoreductase</fullName>
    </submittedName>
</protein>
<organism evidence="2 3">
    <name type="scientific">Alterisphingorhabdus coralli</name>
    <dbReference type="NCBI Taxonomy" id="3071408"/>
    <lineage>
        <taxon>Bacteria</taxon>
        <taxon>Pseudomonadati</taxon>
        <taxon>Pseudomonadota</taxon>
        <taxon>Alphaproteobacteria</taxon>
        <taxon>Sphingomonadales</taxon>
        <taxon>Sphingomonadaceae</taxon>
        <taxon>Alterisphingorhabdus (ex Yan et al. 2024)</taxon>
    </lineage>
</organism>
<evidence type="ECO:0000313" key="3">
    <source>
        <dbReference type="Proteomes" id="UP001302429"/>
    </source>
</evidence>
<dbReference type="AlphaFoldDB" id="A0AA97F924"/>
<proteinExistence type="predicted"/>
<evidence type="ECO:0000313" key="2">
    <source>
        <dbReference type="EMBL" id="WOE75282.1"/>
    </source>
</evidence>
<keyword evidence="1" id="KW-0520">NAD</keyword>
<dbReference type="PANTHER" id="PTHR43574">
    <property type="entry name" value="EPIMERASE-RELATED"/>
    <property type="match status" value="1"/>
</dbReference>
<dbReference type="InterPro" id="IPR036291">
    <property type="entry name" value="NAD(P)-bd_dom_sf"/>
</dbReference>